<evidence type="ECO:0000259" key="2">
    <source>
        <dbReference type="PROSITE" id="PS50943"/>
    </source>
</evidence>
<dbReference type="InterPro" id="IPR010982">
    <property type="entry name" value="Lambda_DNA-bd_dom_sf"/>
</dbReference>
<dbReference type="CDD" id="cd00093">
    <property type="entry name" value="HTH_XRE"/>
    <property type="match status" value="1"/>
</dbReference>
<sequence>MNRPDAWRAPAPDDRVRAMTDDLPPLGRVLRERRAHHGWTLADVATMTGISASTLSKIENGLLSPTYDKILQLARGLGVEIADLFATGEASKPAVVVARRSVSRQHEGQRLDTEFYSYTYLCSDVAHKRIIPIRIEVRATEPEQMGGLSSHVGEEFVEVLQGRMRLYSDYYEPIELEPGDSVYLDSTMKHGYLSVGDQPCVIMVMCSSATPNLAQTLREIIKQRILEEQARPAPKA</sequence>
<dbReference type="Pfam" id="PF07883">
    <property type="entry name" value="Cupin_2"/>
    <property type="match status" value="1"/>
</dbReference>
<dbReference type="Gene3D" id="1.10.260.40">
    <property type="entry name" value="lambda repressor-like DNA-binding domains"/>
    <property type="match status" value="1"/>
</dbReference>
<comment type="caution">
    <text evidence="3">The sequence shown here is derived from an EMBL/GenBank/DDBJ whole genome shotgun (WGS) entry which is preliminary data.</text>
</comment>
<dbReference type="PROSITE" id="PS50943">
    <property type="entry name" value="HTH_CROC1"/>
    <property type="match status" value="1"/>
</dbReference>
<organism evidence="3 4">
    <name type="scientific">Inquilinus limosus</name>
    <dbReference type="NCBI Taxonomy" id="171674"/>
    <lineage>
        <taxon>Bacteria</taxon>
        <taxon>Pseudomonadati</taxon>
        <taxon>Pseudomonadota</taxon>
        <taxon>Alphaproteobacteria</taxon>
        <taxon>Rhodospirillales</taxon>
        <taxon>Rhodospirillaceae</taxon>
        <taxon>Inquilinus</taxon>
    </lineage>
</organism>
<feature type="domain" description="HTH cro/C1-type" evidence="2">
    <location>
        <begin position="30"/>
        <end position="84"/>
    </location>
</feature>
<evidence type="ECO:0000256" key="1">
    <source>
        <dbReference type="ARBA" id="ARBA00023125"/>
    </source>
</evidence>
<gene>
    <name evidence="3" type="ORF">BWR60_04120</name>
</gene>
<dbReference type="PANTHER" id="PTHR46797:SF20">
    <property type="entry name" value="BLR4304 PROTEIN"/>
    <property type="match status" value="1"/>
</dbReference>
<dbReference type="Proteomes" id="UP000196655">
    <property type="component" value="Unassembled WGS sequence"/>
</dbReference>
<dbReference type="PANTHER" id="PTHR46797">
    <property type="entry name" value="HTH-TYPE TRANSCRIPTIONAL REGULATOR"/>
    <property type="match status" value="1"/>
</dbReference>
<protein>
    <recommendedName>
        <fullName evidence="2">HTH cro/C1-type domain-containing protein</fullName>
    </recommendedName>
</protein>
<dbReference type="GO" id="GO:0003677">
    <property type="term" value="F:DNA binding"/>
    <property type="evidence" value="ECO:0007669"/>
    <property type="project" value="UniProtKB-KW"/>
</dbReference>
<dbReference type="EMBL" id="NHON01000004">
    <property type="protein sequence ID" value="OWJ68604.1"/>
    <property type="molecule type" value="Genomic_DNA"/>
</dbReference>
<dbReference type="InterPro" id="IPR014710">
    <property type="entry name" value="RmlC-like_jellyroll"/>
</dbReference>
<evidence type="ECO:0000313" key="3">
    <source>
        <dbReference type="EMBL" id="OWJ68604.1"/>
    </source>
</evidence>
<dbReference type="Gene3D" id="2.60.120.10">
    <property type="entry name" value="Jelly Rolls"/>
    <property type="match status" value="1"/>
</dbReference>
<keyword evidence="1" id="KW-0238">DNA-binding</keyword>
<dbReference type="InterPro" id="IPR011051">
    <property type="entry name" value="RmlC_Cupin_sf"/>
</dbReference>
<dbReference type="OrthoDB" id="9805356at2"/>
<dbReference type="AlphaFoldDB" id="A0A211ZTR9"/>
<dbReference type="SUPFAM" id="SSF51182">
    <property type="entry name" value="RmlC-like cupins"/>
    <property type="match status" value="1"/>
</dbReference>
<dbReference type="InterPro" id="IPR001387">
    <property type="entry name" value="Cro/C1-type_HTH"/>
</dbReference>
<accession>A0A211ZTR9</accession>
<dbReference type="CDD" id="cd02209">
    <property type="entry name" value="cupin_XRE_C"/>
    <property type="match status" value="1"/>
</dbReference>
<dbReference type="InterPro" id="IPR050807">
    <property type="entry name" value="TransReg_Diox_bact_type"/>
</dbReference>
<dbReference type="GO" id="GO:0003700">
    <property type="term" value="F:DNA-binding transcription factor activity"/>
    <property type="evidence" value="ECO:0007669"/>
    <property type="project" value="TreeGrafter"/>
</dbReference>
<name>A0A211ZTR9_9PROT</name>
<dbReference type="SUPFAM" id="SSF47413">
    <property type="entry name" value="lambda repressor-like DNA-binding domains"/>
    <property type="match status" value="1"/>
</dbReference>
<dbReference type="SMART" id="SM00530">
    <property type="entry name" value="HTH_XRE"/>
    <property type="match status" value="1"/>
</dbReference>
<dbReference type="InterPro" id="IPR013096">
    <property type="entry name" value="Cupin_2"/>
</dbReference>
<keyword evidence="4" id="KW-1185">Reference proteome</keyword>
<proteinExistence type="predicted"/>
<dbReference type="Pfam" id="PF01381">
    <property type="entry name" value="HTH_3"/>
    <property type="match status" value="1"/>
</dbReference>
<evidence type="ECO:0000313" key="4">
    <source>
        <dbReference type="Proteomes" id="UP000196655"/>
    </source>
</evidence>
<reference evidence="4" key="1">
    <citation type="submission" date="2017-05" db="EMBL/GenBank/DDBJ databases">
        <authorList>
            <person name="Macchi M."/>
            <person name="Festa S."/>
            <person name="Coppotelli B.M."/>
            <person name="Morelli I.S."/>
        </authorList>
    </citation>
    <scope>NUCLEOTIDE SEQUENCE [LARGE SCALE GENOMIC DNA]</scope>
    <source>
        <strain evidence="4">I</strain>
    </source>
</reference>
<dbReference type="GO" id="GO:0005829">
    <property type="term" value="C:cytosol"/>
    <property type="evidence" value="ECO:0007669"/>
    <property type="project" value="TreeGrafter"/>
</dbReference>